<evidence type="ECO:0000313" key="3">
    <source>
        <dbReference type="Proteomes" id="UP001283361"/>
    </source>
</evidence>
<reference evidence="2" key="1">
    <citation type="journal article" date="2023" name="G3 (Bethesda)">
        <title>A reference genome for the long-term kleptoplast-retaining sea slug Elysia crispata morphotype clarki.</title>
        <authorList>
            <person name="Eastman K.E."/>
            <person name="Pendleton A.L."/>
            <person name="Shaikh M.A."/>
            <person name="Suttiyut T."/>
            <person name="Ogas R."/>
            <person name="Tomko P."/>
            <person name="Gavelis G."/>
            <person name="Widhalm J.R."/>
            <person name="Wisecaver J.H."/>
        </authorList>
    </citation>
    <scope>NUCLEOTIDE SEQUENCE</scope>
    <source>
        <strain evidence="2">ECLA1</strain>
    </source>
</reference>
<evidence type="ECO:0000313" key="2">
    <source>
        <dbReference type="EMBL" id="KAK3713605.1"/>
    </source>
</evidence>
<keyword evidence="3" id="KW-1185">Reference proteome</keyword>
<comment type="caution">
    <text evidence="2">The sequence shown here is derived from an EMBL/GenBank/DDBJ whole genome shotgun (WGS) entry which is preliminary data.</text>
</comment>
<dbReference type="EMBL" id="JAWDGP010007558">
    <property type="protein sequence ID" value="KAK3713605.1"/>
    <property type="molecule type" value="Genomic_DNA"/>
</dbReference>
<proteinExistence type="predicted"/>
<gene>
    <name evidence="2" type="ORF">RRG08_055247</name>
</gene>
<organism evidence="2 3">
    <name type="scientific">Elysia crispata</name>
    <name type="common">lettuce slug</name>
    <dbReference type="NCBI Taxonomy" id="231223"/>
    <lineage>
        <taxon>Eukaryota</taxon>
        <taxon>Metazoa</taxon>
        <taxon>Spiralia</taxon>
        <taxon>Lophotrochozoa</taxon>
        <taxon>Mollusca</taxon>
        <taxon>Gastropoda</taxon>
        <taxon>Heterobranchia</taxon>
        <taxon>Euthyneura</taxon>
        <taxon>Panpulmonata</taxon>
        <taxon>Sacoglossa</taxon>
        <taxon>Placobranchoidea</taxon>
        <taxon>Plakobranchidae</taxon>
        <taxon>Elysia</taxon>
    </lineage>
</organism>
<protein>
    <submittedName>
        <fullName evidence="2">Uncharacterized protein</fullName>
    </submittedName>
</protein>
<dbReference type="AlphaFoldDB" id="A0AAE0XUR6"/>
<accession>A0AAE0XUR6</accession>
<feature type="region of interest" description="Disordered" evidence="1">
    <location>
        <begin position="60"/>
        <end position="109"/>
    </location>
</feature>
<evidence type="ECO:0000256" key="1">
    <source>
        <dbReference type="SAM" id="MobiDB-lite"/>
    </source>
</evidence>
<dbReference type="Proteomes" id="UP001283361">
    <property type="component" value="Unassembled WGS sequence"/>
</dbReference>
<sequence>MRLEPLTVSPKATNLSLGAANKNQQYKSVSQDWLVCFFPGLRSEHYHVPSPCLNQTPRFEGGACGVTEGGGEEEEEGHTYGTSEDDIRKQKPVPRPSLQGHGNDAEEKR</sequence>
<name>A0AAE0XUR6_9GAST</name>